<dbReference type="SUPFAM" id="SSF52172">
    <property type="entry name" value="CheY-like"/>
    <property type="match status" value="1"/>
</dbReference>
<dbReference type="CDD" id="cd00130">
    <property type="entry name" value="PAS"/>
    <property type="match status" value="2"/>
</dbReference>
<keyword evidence="7" id="KW-0285">Flavoprotein</keyword>
<dbReference type="InterPro" id="IPR035965">
    <property type="entry name" value="PAS-like_dom_sf"/>
</dbReference>
<comment type="caution">
    <text evidence="21">The sequence shown here is derived from an EMBL/GenBank/DDBJ whole genome shotgun (WGS) entry which is preliminary data.</text>
</comment>
<dbReference type="NCBIfam" id="TIGR00229">
    <property type="entry name" value="sensory_box"/>
    <property type="match status" value="2"/>
</dbReference>
<evidence type="ECO:0000256" key="10">
    <source>
        <dbReference type="ARBA" id="ARBA00022737"/>
    </source>
</evidence>
<evidence type="ECO:0000256" key="11">
    <source>
        <dbReference type="ARBA" id="ARBA00022741"/>
    </source>
</evidence>
<dbReference type="InterPro" id="IPR000014">
    <property type="entry name" value="PAS"/>
</dbReference>
<dbReference type="RefSeq" id="WP_265961079.1">
    <property type="nucleotide sequence ID" value="NZ_JAPEVI010000002.1"/>
</dbReference>
<sequence>MEGVPTHQGLLDALPIAACVTDAEGRLTYCNHAAAELLGYQPKPGSQSWHDRCTLFWPDGRRMDFDESPFAMKPGKDASAFGDAILAERPDGTRKALTVSTTPTDHDGSTGYIHLLTDVTDRRDAEIASARLAAIVSSSDDAIVSKRLDGTVTSWNDGAARIFGYQPEEMIGRSIRKIIPPELQAEEDDILARLCRGERIGHFDTVRLAKDGQRVHLSLTISPVLDGSGNVIGASKIARDITERKRSEELQHLLFNELNHRVKNTLAMIQAIASQSLRTASKPAQFVDSFNGRVNALARAHDLLVQHEMKGAGIHDLVRDQVSLGAANERRVTYSGPGLLLESRTAVHLALVLHELATNARKYGALSIPEGALSITWKVDVRHGRVLHLHWRESGVANLQAPRKRGFGTTLIDRSLEANRGEVHLDFGADGIVCDIELPLPEEERYSFTEAAIGANNENLVRKGAGSARHGKRILIVEDEPLIAMELESTLASHGFEVVGPASHVESAIRLIGQERLDAALLDANLGGKPVTDVAEALAEKGVPFAFGTGFGREALPAGFRHVEIVPKPFETDRLIDTVDRILTSGDQPATVVPLKPKRKS</sequence>
<dbReference type="Pfam" id="PF00072">
    <property type="entry name" value="Response_reg"/>
    <property type="match status" value="1"/>
</dbReference>
<evidence type="ECO:0000259" key="20">
    <source>
        <dbReference type="PROSITE" id="PS50113"/>
    </source>
</evidence>
<feature type="domain" description="Response regulatory" evidence="18">
    <location>
        <begin position="473"/>
        <end position="583"/>
    </location>
</feature>
<proteinExistence type="predicted"/>
<dbReference type="SMART" id="SM00091">
    <property type="entry name" value="PAS"/>
    <property type="match status" value="3"/>
</dbReference>
<keyword evidence="9" id="KW-0808">Transferase</keyword>
<dbReference type="InterPro" id="IPR000700">
    <property type="entry name" value="PAS-assoc_C"/>
</dbReference>
<gene>
    <name evidence="21" type="ORF">ON753_03010</name>
</gene>
<dbReference type="InterPro" id="IPR001789">
    <property type="entry name" value="Sig_transdc_resp-reg_receiver"/>
</dbReference>
<dbReference type="Pfam" id="PF07536">
    <property type="entry name" value="HWE_HK"/>
    <property type="match status" value="1"/>
</dbReference>
<feature type="domain" description="PAC" evidence="20">
    <location>
        <begin position="199"/>
        <end position="253"/>
    </location>
</feature>
<dbReference type="InterPro" id="IPR011006">
    <property type="entry name" value="CheY-like_superfamily"/>
</dbReference>
<feature type="domain" description="PAS" evidence="19">
    <location>
        <begin position="10"/>
        <end position="43"/>
    </location>
</feature>
<dbReference type="SMART" id="SM00911">
    <property type="entry name" value="HWE_HK"/>
    <property type="match status" value="1"/>
</dbReference>
<evidence type="ECO:0000313" key="22">
    <source>
        <dbReference type="Proteomes" id="UP001300261"/>
    </source>
</evidence>
<dbReference type="PROSITE" id="PS50113">
    <property type="entry name" value="PAC"/>
    <property type="match status" value="1"/>
</dbReference>
<dbReference type="InterPro" id="IPR011102">
    <property type="entry name" value="Sig_transdc_His_kinase_HWE"/>
</dbReference>
<organism evidence="21 22">
    <name type="scientific">Roseibium salinum</name>
    <dbReference type="NCBI Taxonomy" id="1604349"/>
    <lineage>
        <taxon>Bacteria</taxon>
        <taxon>Pseudomonadati</taxon>
        <taxon>Pseudomonadota</taxon>
        <taxon>Alphaproteobacteria</taxon>
        <taxon>Hyphomicrobiales</taxon>
        <taxon>Stappiaceae</taxon>
        <taxon>Roseibium</taxon>
    </lineage>
</organism>
<evidence type="ECO:0000256" key="5">
    <source>
        <dbReference type="ARBA" id="ARBA00022553"/>
    </source>
</evidence>
<evidence type="ECO:0000256" key="16">
    <source>
        <dbReference type="ARBA" id="ARBA00023170"/>
    </source>
</evidence>
<dbReference type="PROSITE" id="PS50110">
    <property type="entry name" value="RESPONSE_REGULATORY"/>
    <property type="match status" value="1"/>
</dbReference>
<dbReference type="Pfam" id="PF08448">
    <property type="entry name" value="PAS_4"/>
    <property type="match status" value="2"/>
</dbReference>
<dbReference type="SMART" id="SM00086">
    <property type="entry name" value="PAC"/>
    <property type="match status" value="2"/>
</dbReference>
<keyword evidence="4" id="KW-0600">Photoreceptor protein</keyword>
<reference evidence="21 22" key="1">
    <citation type="journal article" date="2016" name="Int. J. Syst. Evol. Microbiol.">
        <title>Labrenzia salina sp. nov., isolated from the rhizosphere of the halophyte Arthrocnemum macrostachyum.</title>
        <authorList>
            <person name="Camacho M."/>
            <person name="Redondo-Gomez S."/>
            <person name="Rodriguez-Llorente I."/>
            <person name="Rohde M."/>
            <person name="Sproer C."/>
            <person name="Schumann P."/>
            <person name="Klenk H.P."/>
            <person name="Montero-Calasanz M.D.C."/>
        </authorList>
    </citation>
    <scope>NUCLEOTIDE SEQUENCE [LARGE SCALE GENOMIC DNA]</scope>
    <source>
        <strain evidence="21 22">DSM 29163</strain>
    </source>
</reference>
<keyword evidence="15" id="KW-0843">Virulence</keyword>
<dbReference type="EC" id="2.7.13.3" evidence="2"/>
<dbReference type="SMART" id="SM00448">
    <property type="entry name" value="REC"/>
    <property type="match status" value="1"/>
</dbReference>
<feature type="modified residue" description="4-aspartylphosphate" evidence="17">
    <location>
        <position position="523"/>
    </location>
</feature>
<evidence type="ECO:0000256" key="2">
    <source>
        <dbReference type="ARBA" id="ARBA00012438"/>
    </source>
</evidence>
<evidence type="ECO:0000256" key="4">
    <source>
        <dbReference type="ARBA" id="ARBA00022543"/>
    </source>
</evidence>
<dbReference type="EMBL" id="JAPEVI010000002">
    <property type="protein sequence ID" value="MCX2721378.1"/>
    <property type="molecule type" value="Genomic_DNA"/>
</dbReference>
<evidence type="ECO:0000256" key="1">
    <source>
        <dbReference type="ARBA" id="ARBA00000085"/>
    </source>
</evidence>
<evidence type="ECO:0000256" key="14">
    <source>
        <dbReference type="ARBA" id="ARBA00022991"/>
    </source>
</evidence>
<dbReference type="PANTHER" id="PTHR41523:SF8">
    <property type="entry name" value="ETHYLENE RESPONSE SENSOR PROTEIN"/>
    <property type="match status" value="1"/>
</dbReference>
<keyword evidence="10" id="KW-0677">Repeat</keyword>
<keyword evidence="12" id="KW-0418">Kinase</keyword>
<dbReference type="SUPFAM" id="SSF55785">
    <property type="entry name" value="PYP-like sensor domain (PAS domain)"/>
    <property type="match status" value="2"/>
</dbReference>
<comment type="catalytic activity">
    <reaction evidence="1">
        <text>ATP + protein L-histidine = ADP + protein N-phospho-L-histidine.</text>
        <dbReference type="EC" id="2.7.13.3"/>
    </reaction>
</comment>
<evidence type="ECO:0000256" key="6">
    <source>
        <dbReference type="ARBA" id="ARBA00022606"/>
    </source>
</evidence>
<dbReference type="Gene3D" id="3.40.50.2300">
    <property type="match status" value="1"/>
</dbReference>
<evidence type="ECO:0000256" key="17">
    <source>
        <dbReference type="PROSITE-ProRule" id="PRU00169"/>
    </source>
</evidence>
<evidence type="ECO:0000313" key="21">
    <source>
        <dbReference type="EMBL" id="MCX2721378.1"/>
    </source>
</evidence>
<evidence type="ECO:0000256" key="12">
    <source>
        <dbReference type="ARBA" id="ARBA00022777"/>
    </source>
</evidence>
<evidence type="ECO:0000256" key="7">
    <source>
        <dbReference type="ARBA" id="ARBA00022630"/>
    </source>
</evidence>
<dbReference type="InterPro" id="IPR036890">
    <property type="entry name" value="HATPase_C_sf"/>
</dbReference>
<dbReference type="InterPro" id="IPR001610">
    <property type="entry name" value="PAC"/>
</dbReference>
<evidence type="ECO:0000256" key="15">
    <source>
        <dbReference type="ARBA" id="ARBA00023026"/>
    </source>
</evidence>
<keyword evidence="22" id="KW-1185">Reference proteome</keyword>
<evidence type="ECO:0000256" key="8">
    <source>
        <dbReference type="ARBA" id="ARBA00022643"/>
    </source>
</evidence>
<keyword evidence="16" id="KW-0675">Receptor</keyword>
<evidence type="ECO:0000259" key="19">
    <source>
        <dbReference type="PROSITE" id="PS50112"/>
    </source>
</evidence>
<name>A0ABT3QWR2_9HYPH</name>
<dbReference type="Gene3D" id="3.30.565.10">
    <property type="entry name" value="Histidine kinase-like ATPase, C-terminal domain"/>
    <property type="match status" value="1"/>
</dbReference>
<evidence type="ECO:0000256" key="3">
    <source>
        <dbReference type="ARBA" id="ARBA00021740"/>
    </source>
</evidence>
<dbReference type="PROSITE" id="PS50112">
    <property type="entry name" value="PAS"/>
    <property type="match status" value="2"/>
</dbReference>
<evidence type="ECO:0000256" key="13">
    <source>
        <dbReference type="ARBA" id="ARBA00022840"/>
    </source>
</evidence>
<keyword evidence="6" id="KW-0716">Sensory transduction</keyword>
<dbReference type="PANTHER" id="PTHR41523">
    <property type="entry name" value="TWO-COMPONENT SYSTEM SENSOR PROTEIN"/>
    <property type="match status" value="1"/>
</dbReference>
<dbReference type="Gene3D" id="3.30.450.20">
    <property type="entry name" value="PAS domain"/>
    <property type="match status" value="2"/>
</dbReference>
<dbReference type="Proteomes" id="UP001300261">
    <property type="component" value="Unassembled WGS sequence"/>
</dbReference>
<feature type="domain" description="PAS" evidence="19">
    <location>
        <begin position="128"/>
        <end position="198"/>
    </location>
</feature>
<keyword evidence="13" id="KW-0067">ATP-binding</keyword>
<protein>
    <recommendedName>
        <fullName evidence="3">Blue-light-activated histidine kinase</fullName>
        <ecNumber evidence="2">2.7.13.3</ecNumber>
    </recommendedName>
</protein>
<accession>A0ABT3QWR2</accession>
<keyword evidence="14" id="KW-0157">Chromophore</keyword>
<keyword evidence="11" id="KW-0547">Nucleotide-binding</keyword>
<keyword evidence="5 17" id="KW-0597">Phosphoprotein</keyword>
<keyword evidence="8" id="KW-0288">FMN</keyword>
<evidence type="ECO:0000256" key="9">
    <source>
        <dbReference type="ARBA" id="ARBA00022679"/>
    </source>
</evidence>
<dbReference type="InterPro" id="IPR013656">
    <property type="entry name" value="PAS_4"/>
</dbReference>
<evidence type="ECO:0000259" key="18">
    <source>
        <dbReference type="PROSITE" id="PS50110"/>
    </source>
</evidence>